<reference evidence="2 3" key="1">
    <citation type="journal article" date="2011" name="J. Bacteriol.">
        <title>Genome Sequence of Mycoplasma putrefaciens Type Strain KS1.</title>
        <authorList>
            <person name="Calcutt M.J."/>
            <person name="Foecking M.F."/>
        </authorList>
    </citation>
    <scope>NUCLEOTIDE SEQUENCE [LARGE SCALE GENOMIC DNA]</scope>
    <source>
        <strain evidence="3">ATCC 15718 / NCTC 10155 / C30 KS-1 / KS-1</strain>
    </source>
</reference>
<dbReference type="KEGG" id="mpf:MPUT_0115"/>
<evidence type="ECO:0000313" key="3">
    <source>
        <dbReference type="Proteomes" id="UP000008907"/>
    </source>
</evidence>
<feature type="transmembrane region" description="Helical" evidence="1">
    <location>
        <begin position="40"/>
        <end position="62"/>
    </location>
</feature>
<organism evidence="2 3">
    <name type="scientific">Mycoplasma putrefaciens (strain ATCC 15718 / NCTC 10155 / C30 KS-1 / KS-1)</name>
    <dbReference type="NCBI Taxonomy" id="743965"/>
    <lineage>
        <taxon>Bacteria</taxon>
        <taxon>Bacillati</taxon>
        <taxon>Mycoplasmatota</taxon>
        <taxon>Mollicutes</taxon>
        <taxon>Mycoplasmataceae</taxon>
        <taxon>Mycoplasma</taxon>
    </lineage>
</organism>
<evidence type="ECO:0000256" key="1">
    <source>
        <dbReference type="SAM" id="Phobius"/>
    </source>
</evidence>
<name>A0A7U4E9G3_MYCPK</name>
<sequence length="80" mass="9507">MLSNFKIYWNRKDECVWKYCLISIMDFLISKISNKKQGELVTSLILAFIGIYLCITIIFPNCKMYHIFKKKKFTVTIAMI</sequence>
<evidence type="ECO:0000313" key="2">
    <source>
        <dbReference type="EMBL" id="AEM68519.1"/>
    </source>
</evidence>
<gene>
    <name evidence="2" type="ordered locus">MPUT_0115</name>
</gene>
<dbReference type="AlphaFoldDB" id="A0A7U4E9G3"/>
<keyword evidence="1" id="KW-0472">Membrane</keyword>
<keyword evidence="1" id="KW-0812">Transmembrane</keyword>
<keyword evidence="1" id="KW-1133">Transmembrane helix</keyword>
<proteinExistence type="predicted"/>
<protein>
    <submittedName>
        <fullName evidence="2">Uncharacterized protein</fullName>
    </submittedName>
</protein>
<dbReference type="EMBL" id="CP003021">
    <property type="protein sequence ID" value="AEM68519.1"/>
    <property type="molecule type" value="Genomic_DNA"/>
</dbReference>
<accession>A0A7U4E9G3</accession>
<dbReference type="Proteomes" id="UP000008907">
    <property type="component" value="Chromosome"/>
</dbReference>